<name>A0ACD3ALC2_9AGAR</name>
<protein>
    <submittedName>
        <fullName evidence="1">Uncharacterized protein</fullName>
    </submittedName>
</protein>
<accession>A0ACD3ALC2</accession>
<dbReference type="Proteomes" id="UP000308600">
    <property type="component" value="Unassembled WGS sequence"/>
</dbReference>
<proteinExistence type="predicted"/>
<reference evidence="1 2" key="1">
    <citation type="journal article" date="2019" name="Nat. Ecol. Evol.">
        <title>Megaphylogeny resolves global patterns of mushroom evolution.</title>
        <authorList>
            <person name="Varga T."/>
            <person name="Krizsan K."/>
            <person name="Foldi C."/>
            <person name="Dima B."/>
            <person name="Sanchez-Garcia M."/>
            <person name="Sanchez-Ramirez S."/>
            <person name="Szollosi G.J."/>
            <person name="Szarkandi J.G."/>
            <person name="Papp V."/>
            <person name="Albert L."/>
            <person name="Andreopoulos W."/>
            <person name="Angelini C."/>
            <person name="Antonin V."/>
            <person name="Barry K.W."/>
            <person name="Bougher N.L."/>
            <person name="Buchanan P."/>
            <person name="Buyck B."/>
            <person name="Bense V."/>
            <person name="Catcheside P."/>
            <person name="Chovatia M."/>
            <person name="Cooper J."/>
            <person name="Damon W."/>
            <person name="Desjardin D."/>
            <person name="Finy P."/>
            <person name="Geml J."/>
            <person name="Haridas S."/>
            <person name="Hughes K."/>
            <person name="Justo A."/>
            <person name="Karasinski D."/>
            <person name="Kautmanova I."/>
            <person name="Kiss B."/>
            <person name="Kocsube S."/>
            <person name="Kotiranta H."/>
            <person name="LaButti K.M."/>
            <person name="Lechner B.E."/>
            <person name="Liimatainen K."/>
            <person name="Lipzen A."/>
            <person name="Lukacs Z."/>
            <person name="Mihaltcheva S."/>
            <person name="Morgado L.N."/>
            <person name="Niskanen T."/>
            <person name="Noordeloos M.E."/>
            <person name="Ohm R.A."/>
            <person name="Ortiz-Santana B."/>
            <person name="Ovrebo C."/>
            <person name="Racz N."/>
            <person name="Riley R."/>
            <person name="Savchenko A."/>
            <person name="Shiryaev A."/>
            <person name="Soop K."/>
            <person name="Spirin V."/>
            <person name="Szebenyi C."/>
            <person name="Tomsovsky M."/>
            <person name="Tulloss R.E."/>
            <person name="Uehling J."/>
            <person name="Grigoriev I.V."/>
            <person name="Vagvolgyi C."/>
            <person name="Papp T."/>
            <person name="Martin F.M."/>
            <person name="Miettinen O."/>
            <person name="Hibbett D.S."/>
            <person name="Nagy L.G."/>
        </authorList>
    </citation>
    <scope>NUCLEOTIDE SEQUENCE [LARGE SCALE GENOMIC DNA]</scope>
    <source>
        <strain evidence="1 2">NL-1719</strain>
    </source>
</reference>
<evidence type="ECO:0000313" key="1">
    <source>
        <dbReference type="EMBL" id="TFK66402.1"/>
    </source>
</evidence>
<organism evidence="1 2">
    <name type="scientific">Pluteus cervinus</name>
    <dbReference type="NCBI Taxonomy" id="181527"/>
    <lineage>
        <taxon>Eukaryota</taxon>
        <taxon>Fungi</taxon>
        <taxon>Dikarya</taxon>
        <taxon>Basidiomycota</taxon>
        <taxon>Agaricomycotina</taxon>
        <taxon>Agaricomycetes</taxon>
        <taxon>Agaricomycetidae</taxon>
        <taxon>Agaricales</taxon>
        <taxon>Pluteineae</taxon>
        <taxon>Pluteaceae</taxon>
        <taxon>Pluteus</taxon>
    </lineage>
</organism>
<dbReference type="EMBL" id="ML208406">
    <property type="protein sequence ID" value="TFK66402.1"/>
    <property type="molecule type" value="Genomic_DNA"/>
</dbReference>
<evidence type="ECO:0000313" key="2">
    <source>
        <dbReference type="Proteomes" id="UP000308600"/>
    </source>
</evidence>
<sequence length="418" mass="47274">MSSVNASKYDGGLQVSPRFAELAKKPGYLRCWSGGQEMRTMYSEQFQKFEVNRLPTLAMWCVLGALDQVKDTIENGPTPNFSETFTPFKLSYATLIIYGAERVTDPSRQKHHEMLKYLISRFNLPLDIPDIGGLTALQHCFSTESRVNVIPFVRTLLESGADVNHQNRYGEVTLFSAMTRGNVAGTELLMEFGAQVDIKEADGISPISIYTKFGPAIVAVTDKWMRKRRGEEEAPRTGKKCDWPGCSTTSSESVKLKNCARCQIARYCGAECQKKHWSTHKKTCKALSESKVLTFVPNYDMANLIPREAGRVRLGVRHDVPPDYHFSSSHFTSPNSLIIKIQVPLPDSELDSHMLVYDRKRSFVCALWKKDNTVSYPIMEELIREKGPQGLKGYFRAEVVEKYKLVVRVDEMLASQPF</sequence>
<keyword evidence="2" id="KW-1185">Reference proteome</keyword>
<gene>
    <name evidence="1" type="ORF">BDN72DRAFT_147810</name>
</gene>